<organism evidence="3 4">
    <name type="scientific">Sistotremastrum niveocremeum HHB9708</name>
    <dbReference type="NCBI Taxonomy" id="1314777"/>
    <lineage>
        <taxon>Eukaryota</taxon>
        <taxon>Fungi</taxon>
        <taxon>Dikarya</taxon>
        <taxon>Basidiomycota</taxon>
        <taxon>Agaricomycotina</taxon>
        <taxon>Agaricomycetes</taxon>
        <taxon>Sistotremastrales</taxon>
        <taxon>Sistotremastraceae</taxon>
        <taxon>Sertulicium</taxon>
        <taxon>Sertulicium niveocremeum</taxon>
    </lineage>
</organism>
<evidence type="ECO:0000313" key="3">
    <source>
        <dbReference type="EMBL" id="KZS87330.1"/>
    </source>
</evidence>
<reference evidence="3 4" key="1">
    <citation type="journal article" date="2016" name="Mol. Biol. Evol.">
        <title>Comparative Genomics of Early-Diverging Mushroom-Forming Fungi Provides Insights into the Origins of Lignocellulose Decay Capabilities.</title>
        <authorList>
            <person name="Nagy L.G."/>
            <person name="Riley R."/>
            <person name="Tritt A."/>
            <person name="Adam C."/>
            <person name="Daum C."/>
            <person name="Floudas D."/>
            <person name="Sun H."/>
            <person name="Yadav J.S."/>
            <person name="Pangilinan J."/>
            <person name="Larsson K.H."/>
            <person name="Matsuura K."/>
            <person name="Barry K."/>
            <person name="Labutti K."/>
            <person name="Kuo R."/>
            <person name="Ohm R.A."/>
            <person name="Bhattacharya S.S."/>
            <person name="Shirouzu T."/>
            <person name="Yoshinaga Y."/>
            <person name="Martin F.M."/>
            <person name="Grigoriev I.V."/>
            <person name="Hibbett D.S."/>
        </authorList>
    </citation>
    <scope>NUCLEOTIDE SEQUENCE [LARGE SCALE GENOMIC DNA]</scope>
    <source>
        <strain evidence="3 4">HHB9708</strain>
    </source>
</reference>
<proteinExistence type="predicted"/>
<keyword evidence="2" id="KW-1133">Transmembrane helix</keyword>
<evidence type="ECO:0000256" key="2">
    <source>
        <dbReference type="SAM" id="Phobius"/>
    </source>
</evidence>
<gene>
    <name evidence="3" type="ORF">SISNIDRAFT_471084</name>
</gene>
<keyword evidence="2" id="KW-0472">Membrane</keyword>
<evidence type="ECO:0000256" key="1">
    <source>
        <dbReference type="SAM" id="MobiDB-lite"/>
    </source>
</evidence>
<feature type="transmembrane region" description="Helical" evidence="2">
    <location>
        <begin position="120"/>
        <end position="139"/>
    </location>
</feature>
<name>A0A164N405_9AGAM</name>
<keyword evidence="4" id="KW-1185">Reference proteome</keyword>
<feature type="region of interest" description="Disordered" evidence="1">
    <location>
        <begin position="1"/>
        <end position="63"/>
    </location>
</feature>
<accession>A0A164N405</accession>
<dbReference type="AlphaFoldDB" id="A0A164N405"/>
<keyword evidence="2" id="KW-0812">Transmembrane</keyword>
<dbReference type="EMBL" id="KV419452">
    <property type="protein sequence ID" value="KZS87330.1"/>
    <property type="molecule type" value="Genomic_DNA"/>
</dbReference>
<protein>
    <submittedName>
        <fullName evidence="3">Uncharacterized protein</fullName>
    </submittedName>
</protein>
<sequence length="178" mass="19393">MSRSQSPLFSPSPMDRDSSPPYGPPHMDRDSSPPYGYSPVYGKFKPGERLGNPGLQPHHEIPHLEAGPSAALPVNLTHVPSSKPNFPGGYWTREDNGGYAESQLIPNQSVTLEITISSKLAWITLGLGLLIALMVSITLHSNTTSLGRSSRLDLPHANNGRLECPYGFSAMRSRKDEM</sequence>
<dbReference type="Proteomes" id="UP000076722">
    <property type="component" value="Unassembled WGS sequence"/>
</dbReference>
<evidence type="ECO:0000313" key="4">
    <source>
        <dbReference type="Proteomes" id="UP000076722"/>
    </source>
</evidence>